<dbReference type="HOGENOM" id="CLU_062645_3_0_1"/>
<dbReference type="PANTHER" id="PTHR34292">
    <property type="entry name" value="OUTER SPORE WALL PROTEIN LDS1"/>
    <property type="match status" value="1"/>
</dbReference>
<dbReference type="STRING" id="1076872.G9A033"/>
<keyword evidence="4 5" id="KW-0472">Membrane</keyword>
<dbReference type="RefSeq" id="XP_003683438.1">
    <property type="nucleotide sequence ID" value="XM_003683390.1"/>
</dbReference>
<protein>
    <submittedName>
        <fullName evidence="6">Uncharacterized protein</fullName>
    </submittedName>
</protein>
<gene>
    <name evidence="6" type="primary">TDEL0H03680</name>
    <name evidence="6" type="ORF">TDEL_0H03680</name>
</gene>
<proteinExistence type="predicted"/>
<comment type="subcellular location">
    <subcellularLocation>
        <location evidence="1">Membrane</location>
        <topology evidence="1">Multi-pass membrane protein</topology>
    </subcellularLocation>
</comment>
<dbReference type="Proteomes" id="UP000005627">
    <property type="component" value="Chromosome 8"/>
</dbReference>
<dbReference type="InParanoid" id="G9A033"/>
<dbReference type="GeneID" id="11501549"/>
<feature type="transmembrane region" description="Helical" evidence="5">
    <location>
        <begin position="148"/>
        <end position="173"/>
    </location>
</feature>
<evidence type="ECO:0000256" key="2">
    <source>
        <dbReference type="ARBA" id="ARBA00022692"/>
    </source>
</evidence>
<evidence type="ECO:0000313" key="7">
    <source>
        <dbReference type="Proteomes" id="UP000005627"/>
    </source>
</evidence>
<dbReference type="Pfam" id="PF07264">
    <property type="entry name" value="EI24"/>
    <property type="match status" value="1"/>
</dbReference>
<dbReference type="InterPro" id="IPR059112">
    <property type="entry name" value="CysZ/EI24"/>
</dbReference>
<dbReference type="OrthoDB" id="10012223at2759"/>
<dbReference type="InterPro" id="IPR052786">
    <property type="entry name" value="Spore_wall_assembly"/>
</dbReference>
<evidence type="ECO:0000256" key="5">
    <source>
        <dbReference type="SAM" id="Phobius"/>
    </source>
</evidence>
<dbReference type="EMBL" id="HE616749">
    <property type="protein sequence ID" value="CCE94227.1"/>
    <property type="molecule type" value="Genomic_DNA"/>
</dbReference>
<keyword evidence="2 5" id="KW-0812">Transmembrane</keyword>
<name>G9A033_TORDE</name>
<dbReference type="KEGG" id="tdl:TDEL_0H03680"/>
<dbReference type="GO" id="GO:0030476">
    <property type="term" value="P:ascospore wall assembly"/>
    <property type="evidence" value="ECO:0007669"/>
    <property type="project" value="EnsemblFungi"/>
</dbReference>
<dbReference type="GO" id="GO:0005619">
    <property type="term" value="C:ascospore wall"/>
    <property type="evidence" value="ECO:0007669"/>
    <property type="project" value="EnsemblFungi"/>
</dbReference>
<evidence type="ECO:0000256" key="4">
    <source>
        <dbReference type="ARBA" id="ARBA00023136"/>
    </source>
</evidence>
<evidence type="ECO:0000256" key="1">
    <source>
        <dbReference type="ARBA" id="ARBA00004141"/>
    </source>
</evidence>
<keyword evidence="7" id="KW-1185">Reference proteome</keyword>
<keyword evidence="3 5" id="KW-1133">Transmembrane helix</keyword>
<dbReference type="eggNOG" id="ENOG502QVX4">
    <property type="taxonomic scope" value="Eukaryota"/>
</dbReference>
<organism evidence="6 7">
    <name type="scientific">Torulaspora delbrueckii</name>
    <name type="common">Yeast</name>
    <name type="synonym">Candida colliculosa</name>
    <dbReference type="NCBI Taxonomy" id="4950"/>
    <lineage>
        <taxon>Eukaryota</taxon>
        <taxon>Fungi</taxon>
        <taxon>Dikarya</taxon>
        <taxon>Ascomycota</taxon>
        <taxon>Saccharomycotina</taxon>
        <taxon>Saccharomycetes</taxon>
        <taxon>Saccharomycetales</taxon>
        <taxon>Saccharomycetaceae</taxon>
        <taxon>Torulaspora</taxon>
    </lineage>
</organism>
<sequence>MVTLGPLGVILGHIQWVLQTNAITSIICRNIVLTHLGNQIFDITLYLNGQTEFLNRAKFIKYNKNDNESFLKAFSENWQITIPLLMIHCIRKMTIITILTLLSLIPLLGPIVTNQLLSGRRAFSYMGRYFTLKGGSAKENKDFQYEHLGLFFTFGMAAGLLEFVPLFSVITIISNTIGAAKWSIDLIKKNQN</sequence>
<dbReference type="PANTHER" id="PTHR34292:SF3">
    <property type="entry name" value="OUTER SPORE WALL PROTEIN LDS2-RELATED"/>
    <property type="match status" value="1"/>
</dbReference>
<dbReference type="GO" id="GO:0005628">
    <property type="term" value="C:prospore membrane"/>
    <property type="evidence" value="ECO:0007669"/>
    <property type="project" value="EnsemblFungi"/>
</dbReference>
<feature type="transmembrane region" description="Helical" evidence="5">
    <location>
        <begin position="93"/>
        <end position="112"/>
    </location>
</feature>
<dbReference type="FunCoup" id="G9A033">
    <property type="interactions" value="46"/>
</dbReference>
<accession>G9A033</accession>
<reference evidence="6 7" key="1">
    <citation type="journal article" date="2011" name="Proc. Natl. Acad. Sci. U.S.A.">
        <title>Evolutionary erosion of yeast sex chromosomes by mating-type switching accidents.</title>
        <authorList>
            <person name="Gordon J.L."/>
            <person name="Armisen D."/>
            <person name="Proux-Wera E."/>
            <person name="Oheigeartaigh S.S."/>
            <person name="Byrne K.P."/>
            <person name="Wolfe K.H."/>
        </authorList>
    </citation>
    <scope>NUCLEOTIDE SEQUENCE [LARGE SCALE GENOMIC DNA]</scope>
    <source>
        <strain evidence="7">ATCC 10662 / CBS 1146 / NBRC 0425 / NCYC 2629 / NRRL Y-866</strain>
    </source>
</reference>
<evidence type="ECO:0000256" key="3">
    <source>
        <dbReference type="ARBA" id="ARBA00022989"/>
    </source>
</evidence>
<evidence type="ECO:0000313" key="6">
    <source>
        <dbReference type="EMBL" id="CCE94227.1"/>
    </source>
</evidence>
<dbReference type="GO" id="GO:0005811">
    <property type="term" value="C:lipid droplet"/>
    <property type="evidence" value="ECO:0007669"/>
    <property type="project" value="TreeGrafter"/>
</dbReference>
<dbReference type="AlphaFoldDB" id="G9A033"/>